<proteinExistence type="predicted"/>
<organism evidence="2">
    <name type="scientific">Rhizophora mucronata</name>
    <name type="common">Asiatic mangrove</name>
    <dbReference type="NCBI Taxonomy" id="61149"/>
    <lineage>
        <taxon>Eukaryota</taxon>
        <taxon>Viridiplantae</taxon>
        <taxon>Streptophyta</taxon>
        <taxon>Embryophyta</taxon>
        <taxon>Tracheophyta</taxon>
        <taxon>Spermatophyta</taxon>
        <taxon>Magnoliopsida</taxon>
        <taxon>eudicotyledons</taxon>
        <taxon>Gunneridae</taxon>
        <taxon>Pentapetalae</taxon>
        <taxon>rosids</taxon>
        <taxon>fabids</taxon>
        <taxon>Malpighiales</taxon>
        <taxon>Rhizophoraceae</taxon>
        <taxon>Rhizophora</taxon>
    </lineage>
</organism>
<sequence>MALMGLDRKKKKENGNSTQGRHHRSNWSILELPYQSIVGLRILGGR</sequence>
<protein>
    <submittedName>
        <fullName evidence="2">Uncharacterized protein</fullName>
    </submittedName>
</protein>
<accession>A0A2P2Q2C2</accession>
<evidence type="ECO:0000256" key="1">
    <source>
        <dbReference type="SAM" id="MobiDB-lite"/>
    </source>
</evidence>
<name>A0A2P2Q2C2_RHIMU</name>
<feature type="region of interest" description="Disordered" evidence="1">
    <location>
        <begin position="1"/>
        <end position="25"/>
    </location>
</feature>
<dbReference type="AlphaFoldDB" id="A0A2P2Q2C2"/>
<dbReference type="EMBL" id="GGEC01080644">
    <property type="protein sequence ID" value="MBX61128.1"/>
    <property type="molecule type" value="Transcribed_RNA"/>
</dbReference>
<evidence type="ECO:0000313" key="2">
    <source>
        <dbReference type="EMBL" id="MBX61128.1"/>
    </source>
</evidence>
<reference evidence="2" key="1">
    <citation type="submission" date="2018-02" db="EMBL/GenBank/DDBJ databases">
        <title>Rhizophora mucronata_Transcriptome.</title>
        <authorList>
            <person name="Meera S.P."/>
            <person name="Sreeshan A."/>
            <person name="Augustine A."/>
        </authorList>
    </citation>
    <scope>NUCLEOTIDE SEQUENCE</scope>
    <source>
        <tissue evidence="2">Leaf</tissue>
    </source>
</reference>